<reference evidence="6 7" key="1">
    <citation type="journal article" date="2018" name="Gigascience">
        <title>Genomes of trombidid mites reveal novel predicted allergens and laterally-transferred genes associated with secondary metabolism.</title>
        <authorList>
            <person name="Dong X."/>
            <person name="Chaisiri K."/>
            <person name="Xia D."/>
            <person name="Armstrong S.D."/>
            <person name="Fang Y."/>
            <person name="Donnelly M.J."/>
            <person name="Kadowaki T."/>
            <person name="McGarry J.W."/>
            <person name="Darby A.C."/>
            <person name="Makepeace B.L."/>
        </authorList>
    </citation>
    <scope>NUCLEOTIDE SEQUENCE [LARGE SCALE GENOMIC DNA]</scope>
    <source>
        <strain evidence="6">UoL-UT</strain>
    </source>
</reference>
<evidence type="ECO:0000259" key="5">
    <source>
        <dbReference type="Pfam" id="PF07645"/>
    </source>
</evidence>
<evidence type="ECO:0000256" key="1">
    <source>
        <dbReference type="ARBA" id="ARBA00022536"/>
    </source>
</evidence>
<keyword evidence="3" id="KW-0677">Repeat</keyword>
<evidence type="ECO:0000256" key="4">
    <source>
        <dbReference type="ARBA" id="ARBA00023157"/>
    </source>
</evidence>
<keyword evidence="4" id="KW-1015">Disulfide bond</keyword>
<protein>
    <submittedName>
        <fullName evidence="6">Fibulin-2-like protein</fullName>
    </submittedName>
</protein>
<evidence type="ECO:0000313" key="6">
    <source>
        <dbReference type="EMBL" id="RWS19527.1"/>
    </source>
</evidence>
<dbReference type="OrthoDB" id="19903at2759"/>
<keyword evidence="2" id="KW-0732">Signal</keyword>
<dbReference type="AlphaFoldDB" id="A0A443RVY3"/>
<dbReference type="VEuPathDB" id="VectorBase:LDEU012513"/>
<dbReference type="EMBL" id="NCKV01025237">
    <property type="protein sequence ID" value="RWS19527.1"/>
    <property type="molecule type" value="Genomic_DNA"/>
</dbReference>
<dbReference type="CDD" id="cd00054">
    <property type="entry name" value="EGF_CA"/>
    <property type="match status" value="1"/>
</dbReference>
<dbReference type="Pfam" id="PF07645">
    <property type="entry name" value="EGF_CA"/>
    <property type="match status" value="1"/>
</dbReference>
<accession>A0A443RVY3</accession>
<dbReference type="PROSITE" id="PS01187">
    <property type="entry name" value="EGF_CA"/>
    <property type="match status" value="1"/>
</dbReference>
<evidence type="ECO:0000313" key="7">
    <source>
        <dbReference type="Proteomes" id="UP000288716"/>
    </source>
</evidence>
<gene>
    <name evidence="6" type="ORF">B4U80_14970</name>
</gene>
<organism evidence="6 7">
    <name type="scientific">Leptotrombidium deliense</name>
    <dbReference type="NCBI Taxonomy" id="299467"/>
    <lineage>
        <taxon>Eukaryota</taxon>
        <taxon>Metazoa</taxon>
        <taxon>Ecdysozoa</taxon>
        <taxon>Arthropoda</taxon>
        <taxon>Chelicerata</taxon>
        <taxon>Arachnida</taxon>
        <taxon>Acari</taxon>
        <taxon>Acariformes</taxon>
        <taxon>Trombidiformes</taxon>
        <taxon>Prostigmata</taxon>
        <taxon>Anystina</taxon>
        <taxon>Parasitengona</taxon>
        <taxon>Trombiculoidea</taxon>
        <taxon>Trombiculidae</taxon>
        <taxon>Leptotrombidium</taxon>
    </lineage>
</organism>
<keyword evidence="1" id="KW-0245">EGF-like domain</keyword>
<dbReference type="SUPFAM" id="SSF57196">
    <property type="entry name" value="EGF/Laminin"/>
    <property type="match status" value="1"/>
</dbReference>
<keyword evidence="7" id="KW-1185">Reference proteome</keyword>
<dbReference type="Gene3D" id="2.10.25.10">
    <property type="entry name" value="Laminin"/>
    <property type="match status" value="1"/>
</dbReference>
<dbReference type="STRING" id="299467.A0A443RVY3"/>
<feature type="domain" description="NOTCH1 EGF-like calcium-binding" evidence="5">
    <location>
        <begin position="40"/>
        <end position="67"/>
    </location>
</feature>
<name>A0A443RVY3_9ACAR</name>
<evidence type="ECO:0000256" key="3">
    <source>
        <dbReference type="ARBA" id="ARBA00022737"/>
    </source>
</evidence>
<dbReference type="Proteomes" id="UP000288716">
    <property type="component" value="Unassembled WGS sequence"/>
</dbReference>
<dbReference type="InterPro" id="IPR049883">
    <property type="entry name" value="NOTCH1_EGF-like"/>
</dbReference>
<dbReference type="FunFam" id="2.10.25.10:FF:000038">
    <property type="entry name" value="Fibrillin 2"/>
    <property type="match status" value="1"/>
</dbReference>
<evidence type="ECO:0000256" key="2">
    <source>
        <dbReference type="ARBA" id="ARBA00022729"/>
    </source>
</evidence>
<dbReference type="InterPro" id="IPR018097">
    <property type="entry name" value="EGF_Ca-bd_CS"/>
</dbReference>
<proteinExistence type="predicted"/>
<dbReference type="GO" id="GO:0005509">
    <property type="term" value="F:calcium ion binding"/>
    <property type="evidence" value="ECO:0007669"/>
    <property type="project" value="InterPro"/>
</dbReference>
<comment type="caution">
    <text evidence="6">The sequence shown here is derived from an EMBL/GenBank/DDBJ whole genome shotgun (WGS) entry which is preliminary data.</text>
</comment>
<sequence>MTLFSLSNCQWFRGWDKVERSVSQKCENGYALNLEAKCVDIDECITKSHNCRNGETCMNTKGSFKCAVTERDHFGRFFGPSVSGIVLLKNNIVLIKL</sequence>